<keyword evidence="2" id="KW-1185">Reference proteome</keyword>
<dbReference type="Proteomes" id="UP001057402">
    <property type="component" value="Chromosome 5"/>
</dbReference>
<evidence type="ECO:0000313" key="2">
    <source>
        <dbReference type="Proteomes" id="UP001057402"/>
    </source>
</evidence>
<sequence>MTAAAAAAAVLLLLHLDTVVPAAGTACSSPAAELRLVVRALGSVSGFDPTWFAPPNATIPASSCLTDIRFPSRNLTGIISWNYLRNLTGLRSLDLSSNNLQGSVPAWLFSSPALLELDLSRNKLGGTIGPRRSPASYSSLRVLNLSRNRFTSPPDVSFFPNLTVLDLSHNELRVLPPGFSNSSAIQHLDVSGCRIYGSIGPVSALRQLNYLDVSNNKLFGRFPSDFPSGLSKLGSLNISHNNFTGLLDPELLHKFGESAFTATGIINGDIGDAPSFRVVPAHHYQAARNHTRNTPSRGKPTSAQTRRSRDNKKKILILGLSLGAGVLTASALACLACCAYRRRRNAKRRQRWAISKPCGTSFKVEKSGPFSFETESGTSWVADVKEPTSAPVVMFEKPLLALTFKDLIAATSGFGKESLLAEGGSGPVYRAVLQGDLHVTIKVLDGARGIDRGAAVAEMESLAKLKHPNLLTISGYCIAGKEKLVLHDYMPNGDLHQFLHELPAGAPNVEDWTTDTWEHPAGITASAYGKPNWPTRHHIALGVARGLAYLHHAGSVHGRLTSCNVLLTDGLDPRIAGFGVCDLGRRDGRAGAAGPEGDVYDFGALLMELLTGREGGTGWARRLVREGRADDAVEPGMRMGREAVGEVVACMKVGYLCTAESPGKRPTMQQVVGLLKDIRPD</sequence>
<proteinExistence type="predicted"/>
<gene>
    <name evidence="1" type="ORF">MLD38_019292</name>
</gene>
<accession>A0ACB9R0K9</accession>
<name>A0ACB9R0K9_9MYRT</name>
<reference evidence="2" key="1">
    <citation type="journal article" date="2023" name="Front. Plant Sci.">
        <title>Chromosomal-level genome assembly of Melastoma candidum provides insights into trichome evolution.</title>
        <authorList>
            <person name="Zhong Y."/>
            <person name="Wu W."/>
            <person name="Sun C."/>
            <person name="Zou P."/>
            <person name="Liu Y."/>
            <person name="Dai S."/>
            <person name="Zhou R."/>
        </authorList>
    </citation>
    <scope>NUCLEOTIDE SEQUENCE [LARGE SCALE GENOMIC DNA]</scope>
</reference>
<evidence type="ECO:0000313" key="1">
    <source>
        <dbReference type="EMBL" id="KAI4371013.1"/>
    </source>
</evidence>
<protein>
    <submittedName>
        <fullName evidence="1">Uncharacterized protein</fullName>
    </submittedName>
</protein>
<dbReference type="EMBL" id="CM042884">
    <property type="protein sequence ID" value="KAI4371013.1"/>
    <property type="molecule type" value="Genomic_DNA"/>
</dbReference>
<comment type="caution">
    <text evidence="1">The sequence shown here is derived from an EMBL/GenBank/DDBJ whole genome shotgun (WGS) entry which is preliminary data.</text>
</comment>
<organism evidence="1 2">
    <name type="scientific">Melastoma candidum</name>
    <dbReference type="NCBI Taxonomy" id="119954"/>
    <lineage>
        <taxon>Eukaryota</taxon>
        <taxon>Viridiplantae</taxon>
        <taxon>Streptophyta</taxon>
        <taxon>Embryophyta</taxon>
        <taxon>Tracheophyta</taxon>
        <taxon>Spermatophyta</taxon>
        <taxon>Magnoliopsida</taxon>
        <taxon>eudicotyledons</taxon>
        <taxon>Gunneridae</taxon>
        <taxon>Pentapetalae</taxon>
        <taxon>rosids</taxon>
        <taxon>malvids</taxon>
        <taxon>Myrtales</taxon>
        <taxon>Melastomataceae</taxon>
        <taxon>Melastomatoideae</taxon>
        <taxon>Melastomateae</taxon>
        <taxon>Melastoma</taxon>
    </lineage>
</organism>